<gene>
    <name evidence="2" type="ORF">VOLCADRAFT_87962</name>
</gene>
<organism evidence="3">
    <name type="scientific">Volvox carteri f. nagariensis</name>
    <dbReference type="NCBI Taxonomy" id="3068"/>
    <lineage>
        <taxon>Eukaryota</taxon>
        <taxon>Viridiplantae</taxon>
        <taxon>Chlorophyta</taxon>
        <taxon>core chlorophytes</taxon>
        <taxon>Chlorophyceae</taxon>
        <taxon>CS clade</taxon>
        <taxon>Chlamydomonadales</taxon>
        <taxon>Volvocaceae</taxon>
        <taxon>Volvox</taxon>
    </lineage>
</organism>
<evidence type="ECO:0000256" key="1">
    <source>
        <dbReference type="SAM" id="MobiDB-lite"/>
    </source>
</evidence>
<dbReference type="InParanoid" id="D8TMQ2"/>
<evidence type="ECO:0000313" key="2">
    <source>
        <dbReference type="EMBL" id="EFJ51293.1"/>
    </source>
</evidence>
<protein>
    <submittedName>
        <fullName evidence="2">Uncharacterized protein</fullName>
    </submittedName>
</protein>
<accession>D8TMQ2</accession>
<dbReference type="EMBL" id="GL378328">
    <property type="protein sequence ID" value="EFJ51293.1"/>
    <property type="molecule type" value="Genomic_DNA"/>
</dbReference>
<feature type="compositionally biased region" description="Low complexity" evidence="1">
    <location>
        <begin position="136"/>
        <end position="145"/>
    </location>
</feature>
<dbReference type="RefSeq" id="XP_002947760.1">
    <property type="nucleotide sequence ID" value="XM_002947714.1"/>
</dbReference>
<proteinExistence type="predicted"/>
<reference evidence="2 3" key="1">
    <citation type="journal article" date="2010" name="Science">
        <title>Genomic analysis of organismal complexity in the multicellular green alga Volvox carteri.</title>
        <authorList>
            <person name="Prochnik S.E."/>
            <person name="Umen J."/>
            <person name="Nedelcu A.M."/>
            <person name="Hallmann A."/>
            <person name="Miller S.M."/>
            <person name="Nishii I."/>
            <person name="Ferris P."/>
            <person name="Kuo A."/>
            <person name="Mitros T."/>
            <person name="Fritz-Laylin L.K."/>
            <person name="Hellsten U."/>
            <person name="Chapman J."/>
            <person name="Simakov O."/>
            <person name="Rensing S.A."/>
            <person name="Terry A."/>
            <person name="Pangilinan J."/>
            <person name="Kapitonov V."/>
            <person name="Jurka J."/>
            <person name="Salamov A."/>
            <person name="Shapiro H."/>
            <person name="Schmutz J."/>
            <person name="Grimwood J."/>
            <person name="Lindquist E."/>
            <person name="Lucas S."/>
            <person name="Grigoriev I.V."/>
            <person name="Schmitt R."/>
            <person name="Kirk D."/>
            <person name="Rokhsar D.S."/>
        </authorList>
    </citation>
    <scope>NUCLEOTIDE SEQUENCE [LARGE SCALE GENOMIC DNA]</scope>
    <source>
        <strain evidence="3">f. Nagariensis / Eve</strain>
    </source>
</reference>
<dbReference type="GeneID" id="9620722"/>
<dbReference type="KEGG" id="vcn:VOLCADRAFT_87962"/>
<dbReference type="AlphaFoldDB" id="D8TMQ2"/>
<dbReference type="Proteomes" id="UP000001058">
    <property type="component" value="Unassembled WGS sequence"/>
</dbReference>
<feature type="region of interest" description="Disordered" evidence="1">
    <location>
        <begin position="119"/>
        <end position="167"/>
    </location>
</feature>
<name>D8TMQ2_VOLCA</name>
<sequence length="167" mass="18109">MAPLTPLAVGPESVAYSLQLQKLNMRPRRNVDANVNCKIHGDFPRLFDRHLDLHNVLEMYEEVFFGANADCGLLEDAEIPKDTVAQLRRLALEPAGGAPATGVAAAAARRSMAVPWSYLRGQDPAQGHGGREGRGRLQLQLQPRSPRGRRAGQVPGSGGRRLAEVKA</sequence>
<keyword evidence="3" id="KW-1185">Reference proteome</keyword>
<evidence type="ECO:0000313" key="3">
    <source>
        <dbReference type="Proteomes" id="UP000001058"/>
    </source>
</evidence>